<gene>
    <name evidence="1" type="ORF">E3N88_43025</name>
</gene>
<evidence type="ECO:0000313" key="1">
    <source>
        <dbReference type="EMBL" id="KAD1313126.1"/>
    </source>
</evidence>
<proteinExistence type="predicted"/>
<keyword evidence="2" id="KW-1185">Reference proteome</keyword>
<evidence type="ECO:0000313" key="2">
    <source>
        <dbReference type="Proteomes" id="UP000326396"/>
    </source>
</evidence>
<organism evidence="1 2">
    <name type="scientific">Mikania micrantha</name>
    <name type="common">bitter vine</name>
    <dbReference type="NCBI Taxonomy" id="192012"/>
    <lineage>
        <taxon>Eukaryota</taxon>
        <taxon>Viridiplantae</taxon>
        <taxon>Streptophyta</taxon>
        <taxon>Embryophyta</taxon>
        <taxon>Tracheophyta</taxon>
        <taxon>Spermatophyta</taxon>
        <taxon>Magnoliopsida</taxon>
        <taxon>eudicotyledons</taxon>
        <taxon>Gunneridae</taxon>
        <taxon>Pentapetalae</taxon>
        <taxon>asterids</taxon>
        <taxon>campanulids</taxon>
        <taxon>Asterales</taxon>
        <taxon>Asteraceae</taxon>
        <taxon>Asteroideae</taxon>
        <taxon>Heliantheae alliance</taxon>
        <taxon>Eupatorieae</taxon>
        <taxon>Mikania</taxon>
    </lineage>
</organism>
<name>A0A5N6LG82_9ASTR</name>
<reference evidence="1 2" key="1">
    <citation type="submission" date="2019-05" db="EMBL/GenBank/DDBJ databases">
        <title>Mikania micrantha, genome provides insights into the molecular mechanism of rapid growth.</title>
        <authorList>
            <person name="Liu B."/>
        </authorList>
    </citation>
    <scope>NUCLEOTIDE SEQUENCE [LARGE SCALE GENOMIC DNA]</scope>
    <source>
        <strain evidence="1">NLD-2019</strain>
        <tissue evidence="1">Leaf</tissue>
    </source>
</reference>
<comment type="caution">
    <text evidence="1">The sequence shown here is derived from an EMBL/GenBank/DDBJ whole genome shotgun (WGS) entry which is preliminary data.</text>
</comment>
<dbReference type="Proteomes" id="UP000326396">
    <property type="component" value="Unassembled WGS sequence"/>
</dbReference>
<dbReference type="EMBL" id="SZYD01000871">
    <property type="protein sequence ID" value="KAD1313126.1"/>
    <property type="molecule type" value="Genomic_DNA"/>
</dbReference>
<dbReference type="AlphaFoldDB" id="A0A5N6LG82"/>
<accession>A0A5N6LG82</accession>
<sequence>MQPPWWRYAGIFQSFLPVKWPGESTDRFYFRVEGVESFAWAPRTRDSAKKRVSYDRLKIDYSREREPFESF</sequence>
<protein>
    <submittedName>
        <fullName evidence="1">Uncharacterized protein</fullName>
    </submittedName>
</protein>